<accession>A0A7J8LIW5</accession>
<dbReference type="EMBL" id="JABEZX010000003">
    <property type="protein sequence ID" value="MBA0552343.1"/>
    <property type="molecule type" value="Genomic_DNA"/>
</dbReference>
<proteinExistence type="predicted"/>
<protein>
    <submittedName>
        <fullName evidence="1">Uncharacterized protein</fullName>
    </submittedName>
</protein>
<organism evidence="1 2">
    <name type="scientific">Gossypium lobatum</name>
    <dbReference type="NCBI Taxonomy" id="34289"/>
    <lineage>
        <taxon>Eukaryota</taxon>
        <taxon>Viridiplantae</taxon>
        <taxon>Streptophyta</taxon>
        <taxon>Embryophyta</taxon>
        <taxon>Tracheophyta</taxon>
        <taxon>Spermatophyta</taxon>
        <taxon>Magnoliopsida</taxon>
        <taxon>eudicotyledons</taxon>
        <taxon>Gunneridae</taxon>
        <taxon>Pentapetalae</taxon>
        <taxon>rosids</taxon>
        <taxon>malvids</taxon>
        <taxon>Malvales</taxon>
        <taxon>Malvaceae</taxon>
        <taxon>Malvoideae</taxon>
        <taxon>Gossypium</taxon>
    </lineage>
</organism>
<comment type="caution">
    <text evidence="1">The sequence shown here is derived from an EMBL/GenBank/DDBJ whole genome shotgun (WGS) entry which is preliminary data.</text>
</comment>
<sequence>MEDNIAGLSLRDDDDEAWPMALRVLMSGLGLSFVSLVVSLRPVGESSSSALCFVDFWVQVHHVSLGYYYEDLARQFGNFLGIFFAFDSTNFNFGSHHSLWVRVKLDVRIPLKRKKCLALAADHYESDQLERLWFGESMKRSSFATYAAVHFPISRVFDAPHFVSGHCPLIIIDVASLSEVVSRQLDTMFRFESRWVFKSSCEYEIMRADPFDDILAEITAVKLTLNMEADREDLFWGQRAWVNWLCYGDRSTSFYHKFATFRKHLNSVSSLVDDDGRTCPDIDAMFGVATRYFQGFFTSSRSENFDNFLEGIKVCITHLMNGVLLSNFTFQDIRSAIDGMSHLKALGRDRFSALFF</sequence>
<keyword evidence="2" id="KW-1185">Reference proteome</keyword>
<name>A0A7J8LIW5_9ROSI</name>
<evidence type="ECO:0000313" key="2">
    <source>
        <dbReference type="Proteomes" id="UP000593572"/>
    </source>
</evidence>
<dbReference type="Proteomes" id="UP000593572">
    <property type="component" value="Unassembled WGS sequence"/>
</dbReference>
<dbReference type="AlphaFoldDB" id="A0A7J8LIW5"/>
<gene>
    <name evidence="1" type="ORF">Golob_023164</name>
</gene>
<evidence type="ECO:0000313" key="1">
    <source>
        <dbReference type="EMBL" id="MBA0552343.1"/>
    </source>
</evidence>
<reference evidence="1 2" key="1">
    <citation type="journal article" date="2019" name="Genome Biol. Evol.">
        <title>Insights into the evolution of the New World diploid cottons (Gossypium, subgenus Houzingenia) based on genome sequencing.</title>
        <authorList>
            <person name="Grover C.E."/>
            <person name="Arick M.A. 2nd"/>
            <person name="Thrash A."/>
            <person name="Conover J.L."/>
            <person name="Sanders W.S."/>
            <person name="Peterson D.G."/>
            <person name="Frelichowski J.E."/>
            <person name="Scheffler J.A."/>
            <person name="Scheffler B.E."/>
            <person name="Wendel J.F."/>
        </authorList>
    </citation>
    <scope>NUCLEOTIDE SEQUENCE [LARGE SCALE GENOMIC DNA]</scope>
    <source>
        <strain evidence="1">157</strain>
        <tissue evidence="1">Leaf</tissue>
    </source>
</reference>